<accession>A0A2N9HVE1</accession>
<dbReference type="AlphaFoldDB" id="A0A2N9HVE1"/>
<reference evidence="2" key="1">
    <citation type="submission" date="2018-02" db="EMBL/GenBank/DDBJ databases">
        <authorList>
            <person name="Cohen D.B."/>
            <person name="Kent A.D."/>
        </authorList>
    </citation>
    <scope>NUCLEOTIDE SEQUENCE</scope>
</reference>
<feature type="region of interest" description="Disordered" evidence="1">
    <location>
        <begin position="309"/>
        <end position="333"/>
    </location>
</feature>
<sequence>MRRMDNRYDFMQWLGPDMSIKILTHLDDPSDLVRACSVSISWQRFIIEHGLCKQLYLKFFPEISSARHVSEVENMIEPVNFSFGDSPEWERLKRNHRVYAFLAQGLARFMKKDCISEPISASSTDNYPDESIANTLTPYYRVDNRALYWSSEGDSDPSVPEILMYKLVSQLCVVTEIHVQPFQAYFQYGLPIYSSKAVRFRMGYPRNPLELDNGMREILLSSHNWEYDDFEWTYTSPEFPVAQENCLQKFKLPEAVLCIGGILQVELLGRVQKQEMDGLYYICVSHVQVVGRPLSSPFDIEINNSSGKCTLKYNPETQSPEGEGEGEGDTPSRLRTFTTRLLQLLGNGPVVGNNELDEEHPPNV</sequence>
<proteinExistence type="predicted"/>
<organism evidence="2">
    <name type="scientific">Fagus sylvatica</name>
    <name type="common">Beechnut</name>
    <dbReference type="NCBI Taxonomy" id="28930"/>
    <lineage>
        <taxon>Eukaryota</taxon>
        <taxon>Viridiplantae</taxon>
        <taxon>Streptophyta</taxon>
        <taxon>Embryophyta</taxon>
        <taxon>Tracheophyta</taxon>
        <taxon>Spermatophyta</taxon>
        <taxon>Magnoliopsida</taxon>
        <taxon>eudicotyledons</taxon>
        <taxon>Gunneridae</taxon>
        <taxon>Pentapetalae</taxon>
        <taxon>rosids</taxon>
        <taxon>fabids</taxon>
        <taxon>Fagales</taxon>
        <taxon>Fagaceae</taxon>
        <taxon>Fagus</taxon>
    </lineage>
</organism>
<gene>
    <name evidence="2" type="ORF">FSB_LOCUS43930</name>
</gene>
<dbReference type="PANTHER" id="PTHR39741:SF2">
    <property type="entry name" value="F-BOX DOMAIN-CONTAINING PROTEIN"/>
    <property type="match status" value="1"/>
</dbReference>
<evidence type="ECO:0000256" key="1">
    <source>
        <dbReference type="SAM" id="MobiDB-lite"/>
    </source>
</evidence>
<dbReference type="EMBL" id="OIVN01004212">
    <property type="protein sequence ID" value="SPD16048.1"/>
    <property type="molecule type" value="Genomic_DNA"/>
</dbReference>
<name>A0A2N9HVE1_FAGSY</name>
<dbReference type="Gene3D" id="1.20.1280.50">
    <property type="match status" value="1"/>
</dbReference>
<dbReference type="SUPFAM" id="SSF81383">
    <property type="entry name" value="F-box domain"/>
    <property type="match status" value="1"/>
</dbReference>
<dbReference type="InterPro" id="IPR036047">
    <property type="entry name" value="F-box-like_dom_sf"/>
</dbReference>
<dbReference type="InterPro" id="IPR055336">
    <property type="entry name" value="At4g00755-like"/>
</dbReference>
<protein>
    <recommendedName>
        <fullName evidence="3">F-box domain-containing protein</fullName>
    </recommendedName>
</protein>
<dbReference type="PANTHER" id="PTHR39741">
    <property type="entry name" value="F-BOX DOMAIN CONTAINING PROTEIN, EXPRESSED"/>
    <property type="match status" value="1"/>
</dbReference>
<evidence type="ECO:0000313" key="2">
    <source>
        <dbReference type="EMBL" id="SPD16048.1"/>
    </source>
</evidence>
<evidence type="ECO:0008006" key="3">
    <source>
        <dbReference type="Google" id="ProtNLM"/>
    </source>
</evidence>